<dbReference type="Proteomes" id="UP001054252">
    <property type="component" value="Unassembled WGS sequence"/>
</dbReference>
<proteinExistence type="predicted"/>
<feature type="region of interest" description="Disordered" evidence="1">
    <location>
        <begin position="1"/>
        <end position="41"/>
    </location>
</feature>
<dbReference type="AlphaFoldDB" id="A0AAV5MK11"/>
<gene>
    <name evidence="2" type="ORF">SLEP1_g56978</name>
</gene>
<comment type="caution">
    <text evidence="2">The sequence shown here is derived from an EMBL/GenBank/DDBJ whole genome shotgun (WGS) entry which is preliminary data.</text>
</comment>
<feature type="compositionally biased region" description="Basic and acidic residues" evidence="1">
    <location>
        <begin position="1"/>
        <end position="15"/>
    </location>
</feature>
<protein>
    <submittedName>
        <fullName evidence="2">Uncharacterized protein</fullName>
    </submittedName>
</protein>
<reference evidence="2 3" key="1">
    <citation type="journal article" date="2021" name="Commun. Biol.">
        <title>The genome of Shorea leprosula (Dipterocarpaceae) highlights the ecological relevance of drought in aseasonal tropical rainforests.</title>
        <authorList>
            <person name="Ng K.K.S."/>
            <person name="Kobayashi M.J."/>
            <person name="Fawcett J.A."/>
            <person name="Hatakeyama M."/>
            <person name="Paape T."/>
            <person name="Ng C.H."/>
            <person name="Ang C.C."/>
            <person name="Tnah L.H."/>
            <person name="Lee C.T."/>
            <person name="Nishiyama T."/>
            <person name="Sese J."/>
            <person name="O'Brien M.J."/>
            <person name="Copetti D."/>
            <person name="Mohd Noor M.I."/>
            <person name="Ong R.C."/>
            <person name="Putra M."/>
            <person name="Sireger I.Z."/>
            <person name="Indrioko S."/>
            <person name="Kosugi Y."/>
            <person name="Izuno A."/>
            <person name="Isagi Y."/>
            <person name="Lee S.L."/>
            <person name="Shimizu K.K."/>
        </authorList>
    </citation>
    <scope>NUCLEOTIDE SEQUENCE [LARGE SCALE GENOMIC DNA]</scope>
    <source>
        <strain evidence="2">214</strain>
    </source>
</reference>
<accession>A0AAV5MK11</accession>
<keyword evidence="3" id="KW-1185">Reference proteome</keyword>
<name>A0AAV5MK11_9ROSI</name>
<feature type="compositionally biased region" description="Polar residues" evidence="1">
    <location>
        <begin position="16"/>
        <end position="27"/>
    </location>
</feature>
<evidence type="ECO:0000313" key="3">
    <source>
        <dbReference type="Proteomes" id="UP001054252"/>
    </source>
</evidence>
<sequence length="41" mass="4531">MVQKKEAGSQEEKSLESSFLQPSTSLRSPELDLTTIVADHL</sequence>
<evidence type="ECO:0000313" key="2">
    <source>
        <dbReference type="EMBL" id="GKV50266.1"/>
    </source>
</evidence>
<dbReference type="EMBL" id="BPVZ01000352">
    <property type="protein sequence ID" value="GKV50266.1"/>
    <property type="molecule type" value="Genomic_DNA"/>
</dbReference>
<evidence type="ECO:0000256" key="1">
    <source>
        <dbReference type="SAM" id="MobiDB-lite"/>
    </source>
</evidence>
<organism evidence="2 3">
    <name type="scientific">Rubroshorea leprosula</name>
    <dbReference type="NCBI Taxonomy" id="152421"/>
    <lineage>
        <taxon>Eukaryota</taxon>
        <taxon>Viridiplantae</taxon>
        <taxon>Streptophyta</taxon>
        <taxon>Embryophyta</taxon>
        <taxon>Tracheophyta</taxon>
        <taxon>Spermatophyta</taxon>
        <taxon>Magnoliopsida</taxon>
        <taxon>eudicotyledons</taxon>
        <taxon>Gunneridae</taxon>
        <taxon>Pentapetalae</taxon>
        <taxon>rosids</taxon>
        <taxon>malvids</taxon>
        <taxon>Malvales</taxon>
        <taxon>Dipterocarpaceae</taxon>
        <taxon>Rubroshorea</taxon>
    </lineage>
</organism>